<evidence type="ECO:0000256" key="1">
    <source>
        <dbReference type="ARBA" id="ARBA00001966"/>
    </source>
</evidence>
<evidence type="ECO:0000256" key="6">
    <source>
        <dbReference type="ARBA" id="ARBA00023014"/>
    </source>
</evidence>
<dbReference type="SUPFAM" id="SSF102114">
    <property type="entry name" value="Radical SAM enzymes"/>
    <property type="match status" value="1"/>
</dbReference>
<dbReference type="Proteomes" id="UP000030428">
    <property type="component" value="Unassembled WGS sequence"/>
</dbReference>
<protein>
    <recommendedName>
        <fullName evidence="7">Radical SAM core domain-containing protein</fullName>
    </recommendedName>
</protein>
<dbReference type="InterPro" id="IPR000385">
    <property type="entry name" value="MoaA_NifB_PqqE_Fe-S-bd_CS"/>
</dbReference>
<reference evidence="8 9" key="1">
    <citation type="journal article" date="2016" name="Front. Microbiol.">
        <title>Single-Cell (Meta-)Genomics of a Dimorphic Candidatus Thiomargarita nelsonii Reveals Genomic Plasticity.</title>
        <authorList>
            <person name="Flood B.E."/>
            <person name="Fliss P."/>
            <person name="Jones D.S."/>
            <person name="Dick G.J."/>
            <person name="Jain S."/>
            <person name="Kaster A.K."/>
            <person name="Winkel M."/>
            <person name="Mussmann M."/>
            <person name="Bailey J."/>
        </authorList>
    </citation>
    <scope>NUCLEOTIDE SEQUENCE [LARGE SCALE GENOMIC DNA]</scope>
    <source>
        <strain evidence="8">Hydrate Ridge</strain>
    </source>
</reference>
<dbReference type="InterPro" id="IPR007197">
    <property type="entry name" value="rSAM"/>
</dbReference>
<dbReference type="GO" id="GO:0046872">
    <property type="term" value="F:metal ion binding"/>
    <property type="evidence" value="ECO:0007669"/>
    <property type="project" value="UniProtKB-KW"/>
</dbReference>
<gene>
    <name evidence="8" type="ORF">PN36_03545</name>
</gene>
<dbReference type="Gene3D" id="3.20.20.70">
    <property type="entry name" value="Aldolase class I"/>
    <property type="match status" value="1"/>
</dbReference>
<accession>A0A0A6PD36</accession>
<dbReference type="PANTHER" id="PTHR43273">
    <property type="entry name" value="ANAEROBIC SULFATASE-MATURATING ENZYME HOMOLOG ASLB-RELATED"/>
    <property type="match status" value="1"/>
</dbReference>
<evidence type="ECO:0000256" key="3">
    <source>
        <dbReference type="ARBA" id="ARBA00022691"/>
    </source>
</evidence>
<dbReference type="PROSITE" id="PS01305">
    <property type="entry name" value="MOAA_NIFB_PQQE"/>
    <property type="match status" value="1"/>
</dbReference>
<keyword evidence="4" id="KW-0479">Metal-binding</keyword>
<comment type="caution">
    <text evidence="8">The sequence shown here is derived from an EMBL/GenBank/DDBJ whole genome shotgun (WGS) entry which is preliminary data.</text>
</comment>
<dbReference type="CDD" id="cd01335">
    <property type="entry name" value="Radical_SAM"/>
    <property type="match status" value="1"/>
</dbReference>
<dbReference type="EMBL" id="JSZA02000010">
    <property type="protein sequence ID" value="KHD08690.1"/>
    <property type="molecule type" value="Genomic_DNA"/>
</dbReference>
<keyword evidence="9" id="KW-1185">Reference proteome</keyword>
<evidence type="ECO:0000313" key="8">
    <source>
        <dbReference type="EMBL" id="KHD08690.1"/>
    </source>
</evidence>
<evidence type="ECO:0000256" key="5">
    <source>
        <dbReference type="ARBA" id="ARBA00023004"/>
    </source>
</evidence>
<dbReference type="SFLD" id="SFLDG01386">
    <property type="entry name" value="main_SPASM_domain-containing"/>
    <property type="match status" value="1"/>
</dbReference>
<keyword evidence="5" id="KW-0408">Iron</keyword>
<evidence type="ECO:0000256" key="2">
    <source>
        <dbReference type="ARBA" id="ARBA00022485"/>
    </source>
</evidence>
<dbReference type="SFLD" id="SFLDG01384">
    <property type="entry name" value="thioether_bond_formation_requi"/>
    <property type="match status" value="1"/>
</dbReference>
<feature type="domain" description="Radical SAM core" evidence="7">
    <location>
        <begin position="99"/>
        <end position="333"/>
    </location>
</feature>
<dbReference type="GO" id="GO:0016491">
    <property type="term" value="F:oxidoreductase activity"/>
    <property type="evidence" value="ECO:0007669"/>
    <property type="project" value="InterPro"/>
</dbReference>
<dbReference type="Pfam" id="PF04055">
    <property type="entry name" value="Radical_SAM"/>
    <property type="match status" value="1"/>
</dbReference>
<dbReference type="InterPro" id="IPR058240">
    <property type="entry name" value="rSAM_sf"/>
</dbReference>
<dbReference type="PANTHER" id="PTHR43273:SF8">
    <property type="entry name" value="RADICAL SAM DOMAIN PROTEIN"/>
    <property type="match status" value="1"/>
</dbReference>
<keyword evidence="2" id="KW-0004">4Fe-4S</keyword>
<dbReference type="GO" id="GO:0051539">
    <property type="term" value="F:4 iron, 4 sulfur cluster binding"/>
    <property type="evidence" value="ECO:0007669"/>
    <property type="project" value="UniProtKB-KW"/>
</dbReference>
<dbReference type="SFLD" id="SFLDG01067">
    <property type="entry name" value="SPASM/twitch_domain_containing"/>
    <property type="match status" value="1"/>
</dbReference>
<keyword evidence="6" id="KW-0411">Iron-sulfur</keyword>
<evidence type="ECO:0000259" key="7">
    <source>
        <dbReference type="PROSITE" id="PS51918"/>
    </source>
</evidence>
<keyword evidence="3" id="KW-0949">S-adenosyl-L-methionine</keyword>
<comment type="cofactor">
    <cofactor evidence="1">
        <name>[4Fe-4S] cluster</name>
        <dbReference type="ChEBI" id="CHEBI:49883"/>
    </cofactor>
</comment>
<sequence length="477" mass="52291">MSAPGPIPSDICAAKKFQSPIRGSHFSIPLGESRYLIYAPLRKTAFVANEGMVNFMAELKEGRYDKKADPEGVFIKFLRQVGIVDSGPETLPVTSATGSPLPTAITLLLTTTCNLRCTYCYASAGETAAKFMSLETAKRGIDFIAANAAKKNFIAKFAGQPGVKEIHVAYHGGGEPTAHWSVLTDSFAYAQQKAQAIGLRVNGNMTSNGVLRDDKKIDWVIANLDKVMISFDGLPSIQDKQRLTAGGRGSSEAVMHTLRRFDAVNYPYILRLTATEAFLDQLPEAIAFIGEHFKPQSIHIEPAYLIGRGQDAPSANTTRFINAYRAARAIATKQGLVLEYSPANLNRRSNHFCGITQDAFSLSADGNVSACYSSFSEEDKLADVFFYGKPDTQSKGYVFDMPTLDKLRNFATHHQDFCNGCFAKWHCAGDCQYNTLNVSDQSEFAGSERCHITRELTKDELLARIAAAGGHFWHEST</sequence>
<dbReference type="SFLD" id="SFLDS00029">
    <property type="entry name" value="Radical_SAM"/>
    <property type="match status" value="1"/>
</dbReference>
<evidence type="ECO:0000256" key="4">
    <source>
        <dbReference type="ARBA" id="ARBA00022723"/>
    </source>
</evidence>
<name>A0A0A6PD36_9GAMM</name>
<evidence type="ECO:0000313" key="9">
    <source>
        <dbReference type="Proteomes" id="UP000030428"/>
    </source>
</evidence>
<dbReference type="AlphaFoldDB" id="A0A0A6PD36"/>
<dbReference type="InterPro" id="IPR023867">
    <property type="entry name" value="Sulphatase_maturase_rSAM"/>
</dbReference>
<dbReference type="InterPro" id="IPR013785">
    <property type="entry name" value="Aldolase_TIM"/>
</dbReference>
<dbReference type="PROSITE" id="PS51918">
    <property type="entry name" value="RADICAL_SAM"/>
    <property type="match status" value="1"/>
</dbReference>
<organism evidence="8 9">
    <name type="scientific">Candidatus Thiomargarita nelsonii</name>
    <dbReference type="NCBI Taxonomy" id="1003181"/>
    <lineage>
        <taxon>Bacteria</taxon>
        <taxon>Pseudomonadati</taxon>
        <taxon>Pseudomonadota</taxon>
        <taxon>Gammaproteobacteria</taxon>
        <taxon>Thiotrichales</taxon>
        <taxon>Thiotrichaceae</taxon>
        <taxon>Thiomargarita</taxon>
    </lineage>
</organism>
<proteinExistence type="predicted"/>